<keyword evidence="4 6" id="KW-1133">Transmembrane helix</keyword>
<dbReference type="PANTHER" id="PTHR30086:SF20">
    <property type="entry name" value="ARGININE EXPORTER PROTEIN ARGO-RELATED"/>
    <property type="match status" value="1"/>
</dbReference>
<dbReference type="PIRSF" id="PIRSF006324">
    <property type="entry name" value="LeuE"/>
    <property type="match status" value="1"/>
</dbReference>
<sequence length="210" mass="22028">MPFDYSTYALFCAGAFALILSPGPDFFYVATRGIAGGRGAGVVSAFGIGAGLVVHTVLAASGLTLLLLASPGVFNLVKWIGAAYLIFIGIKLLRAGDEFLAPVEKRDFKLAAVFRQGVLTNVLNPKVALTFAAFVLPFVHSERGNATTQILILGATLCVLATSWFCFIGFFAGNLGQLLGNHPKIGRGVRLFSGLALALLGVKLALGQRP</sequence>
<feature type="transmembrane region" description="Helical" evidence="6">
    <location>
        <begin position="6"/>
        <end position="30"/>
    </location>
</feature>
<evidence type="ECO:0000256" key="5">
    <source>
        <dbReference type="ARBA" id="ARBA00023136"/>
    </source>
</evidence>
<dbReference type="RefSeq" id="WP_105482922.1">
    <property type="nucleotide sequence ID" value="NZ_NIGF01000004.1"/>
</dbReference>
<feature type="transmembrane region" description="Helical" evidence="6">
    <location>
        <begin position="150"/>
        <end position="176"/>
    </location>
</feature>
<accession>A0A2S8SUS4</accession>
<reference evidence="7 8" key="1">
    <citation type="journal article" date="2018" name="Syst. Appl. Microbiol.">
        <title>Abditibacterium utsteinense sp. nov., the first cultivated member of candidate phylum FBP, isolated from ice-free Antarctic soil samples.</title>
        <authorList>
            <person name="Tahon G."/>
            <person name="Tytgat B."/>
            <person name="Lebbe L."/>
            <person name="Carlier A."/>
            <person name="Willems A."/>
        </authorList>
    </citation>
    <scope>NUCLEOTIDE SEQUENCE [LARGE SCALE GENOMIC DNA]</scope>
    <source>
        <strain evidence="7 8">LMG 29911</strain>
    </source>
</reference>
<dbReference type="AlphaFoldDB" id="A0A2S8SUS4"/>
<evidence type="ECO:0000256" key="2">
    <source>
        <dbReference type="ARBA" id="ARBA00022475"/>
    </source>
</evidence>
<comment type="caution">
    <text evidence="7">The sequence shown here is derived from an EMBL/GenBank/DDBJ whole genome shotgun (WGS) entry which is preliminary data.</text>
</comment>
<dbReference type="OrthoDB" id="9784202at2"/>
<feature type="transmembrane region" description="Helical" evidence="6">
    <location>
        <begin position="76"/>
        <end position="96"/>
    </location>
</feature>
<evidence type="ECO:0000313" key="8">
    <source>
        <dbReference type="Proteomes" id="UP000237684"/>
    </source>
</evidence>
<dbReference type="Pfam" id="PF01810">
    <property type="entry name" value="LysE"/>
    <property type="match status" value="1"/>
</dbReference>
<dbReference type="PANTHER" id="PTHR30086">
    <property type="entry name" value="ARGININE EXPORTER PROTEIN ARGO"/>
    <property type="match status" value="1"/>
</dbReference>
<keyword evidence="2" id="KW-1003">Cell membrane</keyword>
<evidence type="ECO:0000256" key="6">
    <source>
        <dbReference type="SAM" id="Phobius"/>
    </source>
</evidence>
<keyword evidence="5 6" id="KW-0472">Membrane</keyword>
<feature type="transmembrane region" description="Helical" evidence="6">
    <location>
        <begin position="188"/>
        <end position="206"/>
    </location>
</feature>
<feature type="transmembrane region" description="Helical" evidence="6">
    <location>
        <begin position="42"/>
        <end position="70"/>
    </location>
</feature>
<dbReference type="FunCoup" id="A0A2S8SUS4">
    <property type="interactions" value="55"/>
</dbReference>
<dbReference type="GO" id="GO:0005886">
    <property type="term" value="C:plasma membrane"/>
    <property type="evidence" value="ECO:0007669"/>
    <property type="project" value="UniProtKB-SubCell"/>
</dbReference>
<protein>
    <submittedName>
        <fullName evidence="7">Threonine/homoserine/homoserine lactone efflux protein</fullName>
    </submittedName>
</protein>
<dbReference type="GO" id="GO:0015171">
    <property type="term" value="F:amino acid transmembrane transporter activity"/>
    <property type="evidence" value="ECO:0007669"/>
    <property type="project" value="TreeGrafter"/>
</dbReference>
<evidence type="ECO:0000313" key="7">
    <source>
        <dbReference type="EMBL" id="PQV64541.1"/>
    </source>
</evidence>
<organism evidence="7 8">
    <name type="scientific">Abditibacterium utsteinense</name>
    <dbReference type="NCBI Taxonomy" id="1960156"/>
    <lineage>
        <taxon>Bacteria</taxon>
        <taxon>Pseudomonadati</taxon>
        <taxon>Abditibacteriota</taxon>
        <taxon>Abditibacteriia</taxon>
        <taxon>Abditibacteriales</taxon>
        <taxon>Abditibacteriaceae</taxon>
        <taxon>Abditibacterium</taxon>
    </lineage>
</organism>
<name>A0A2S8SUS4_9BACT</name>
<keyword evidence="8" id="KW-1185">Reference proteome</keyword>
<dbReference type="InParanoid" id="A0A2S8SUS4"/>
<evidence type="ECO:0000256" key="3">
    <source>
        <dbReference type="ARBA" id="ARBA00022692"/>
    </source>
</evidence>
<dbReference type="EMBL" id="NIGF01000004">
    <property type="protein sequence ID" value="PQV64541.1"/>
    <property type="molecule type" value="Genomic_DNA"/>
</dbReference>
<keyword evidence="3 6" id="KW-0812">Transmembrane</keyword>
<gene>
    <name evidence="7" type="ORF">B1R32_10434</name>
</gene>
<evidence type="ECO:0000256" key="1">
    <source>
        <dbReference type="ARBA" id="ARBA00004651"/>
    </source>
</evidence>
<dbReference type="Proteomes" id="UP000237684">
    <property type="component" value="Unassembled WGS sequence"/>
</dbReference>
<feature type="transmembrane region" description="Helical" evidence="6">
    <location>
        <begin position="117"/>
        <end position="138"/>
    </location>
</feature>
<evidence type="ECO:0000256" key="4">
    <source>
        <dbReference type="ARBA" id="ARBA00022989"/>
    </source>
</evidence>
<proteinExistence type="predicted"/>
<comment type="subcellular location">
    <subcellularLocation>
        <location evidence="1">Cell membrane</location>
        <topology evidence="1">Multi-pass membrane protein</topology>
    </subcellularLocation>
</comment>
<dbReference type="InterPro" id="IPR001123">
    <property type="entry name" value="LeuE-type"/>
</dbReference>